<dbReference type="Proteomes" id="UP001229955">
    <property type="component" value="Chromosome"/>
</dbReference>
<evidence type="ECO:0000256" key="1">
    <source>
        <dbReference type="SAM" id="MobiDB-lite"/>
    </source>
</evidence>
<name>A0AA49JYY4_9BACT</name>
<accession>A0AA49JYY4</accession>
<evidence type="ECO:0000256" key="2">
    <source>
        <dbReference type="SAM" id="SignalP"/>
    </source>
</evidence>
<dbReference type="Pfam" id="PF14326">
    <property type="entry name" value="DUF4384"/>
    <property type="match status" value="1"/>
</dbReference>
<feature type="domain" description="DUF4384" evidence="3">
    <location>
        <begin position="191"/>
        <end position="261"/>
    </location>
</feature>
<dbReference type="EMBL" id="CP130612">
    <property type="protein sequence ID" value="WKW11498.1"/>
    <property type="molecule type" value="Genomic_DNA"/>
</dbReference>
<dbReference type="EMBL" id="CP130613">
    <property type="protein sequence ID" value="WKW14408.1"/>
    <property type="molecule type" value="Genomic_DNA"/>
</dbReference>
<feature type="region of interest" description="Disordered" evidence="1">
    <location>
        <begin position="40"/>
        <end position="65"/>
    </location>
</feature>
<dbReference type="InterPro" id="IPR025493">
    <property type="entry name" value="DUF4384"/>
</dbReference>
<dbReference type="AlphaFoldDB" id="A0AA49JYY4"/>
<feature type="signal peptide" evidence="2">
    <location>
        <begin position="1"/>
        <end position="39"/>
    </location>
</feature>
<dbReference type="KEGG" id="pspc:Strain318_000752"/>
<keyword evidence="2" id="KW-0732">Signal</keyword>
<evidence type="ECO:0000313" key="6">
    <source>
        <dbReference type="Proteomes" id="UP001229955"/>
    </source>
</evidence>
<protein>
    <submittedName>
        <fullName evidence="5">DUF4384 domain-containing protein</fullName>
    </submittedName>
</protein>
<reference evidence="5" key="1">
    <citation type="submission" date="2023-07" db="EMBL/GenBank/DDBJ databases">
        <authorList>
            <person name="Haufschild T."/>
            <person name="Kallscheuer N."/>
            <person name="Hammer J."/>
            <person name="Kohn T."/>
            <person name="Kabuu M."/>
            <person name="Jogler M."/>
            <person name="Wohfarth N."/>
            <person name="Heuer A."/>
            <person name="Rohde M."/>
            <person name="van Teeseling M.C.F."/>
            <person name="Jogler C."/>
        </authorList>
    </citation>
    <scope>NUCLEOTIDE SEQUENCE</scope>
    <source>
        <strain evidence="4">Strain 138</strain>
        <strain evidence="5">Strain 318</strain>
    </source>
</reference>
<gene>
    <name evidence="4" type="ORF">Strain138_000752</name>
    <name evidence="5" type="ORF">Strain318_000752</name>
</gene>
<evidence type="ECO:0000313" key="4">
    <source>
        <dbReference type="EMBL" id="WKW11498.1"/>
    </source>
</evidence>
<sequence length="320" mass="34800">MPTAERRGCALSRCLHRVLFTAAASTAVLSLACSSPPAARPAPAAAPAADPWPASSGQPRSASCGPTLEQEWQRIRLARFVPADRSRAQMEQVLLSEARVLAVQQAVGITIATTTSRAQYEAMANGESREYRDHFFELYSQDAAGVIVEERHRAARPHADSITVFYEARVACDAGTEAAGLTASVSTDQLVYREGDGIRITAEASDATRLYLFSVLQDGSAWLIFPNQADSSNRLAPGTRRSIPRPGANYELKAQLEPRFGAAQSELLFAIFYTGDGPAPFRAQDAFTAKFSLEQINRVLLRIPRAERSRAVAGYEIRAR</sequence>
<dbReference type="PROSITE" id="PS51257">
    <property type="entry name" value="PROKAR_LIPOPROTEIN"/>
    <property type="match status" value="1"/>
</dbReference>
<evidence type="ECO:0000313" key="5">
    <source>
        <dbReference type="EMBL" id="WKW14408.1"/>
    </source>
</evidence>
<dbReference type="RefSeq" id="WP_367887196.1">
    <property type="nucleotide sequence ID" value="NZ_CP130612.1"/>
</dbReference>
<feature type="chain" id="PRO_5041470127" evidence="2">
    <location>
        <begin position="40"/>
        <end position="320"/>
    </location>
</feature>
<feature type="compositionally biased region" description="Low complexity" evidence="1">
    <location>
        <begin position="40"/>
        <end position="56"/>
    </location>
</feature>
<keyword evidence="6" id="KW-1185">Reference proteome</keyword>
<evidence type="ECO:0000259" key="3">
    <source>
        <dbReference type="Pfam" id="PF14326"/>
    </source>
</evidence>
<proteinExistence type="predicted"/>
<accession>A0AA49JT82</accession>
<organism evidence="5 6">
    <name type="scientific">Pseudogemmatithrix spongiicola</name>
    <dbReference type="NCBI Taxonomy" id="3062599"/>
    <lineage>
        <taxon>Bacteria</taxon>
        <taxon>Pseudomonadati</taxon>
        <taxon>Gemmatimonadota</taxon>
        <taxon>Gemmatimonadia</taxon>
        <taxon>Gemmatimonadales</taxon>
        <taxon>Gemmatimonadaceae</taxon>
        <taxon>Pseudogemmatithrix</taxon>
    </lineage>
</organism>